<proteinExistence type="predicted"/>
<dbReference type="Ensembl" id="ENSEAST00005020723.1">
    <property type="protein sequence ID" value="ENSEASP00005019089.1"/>
    <property type="gene ID" value="ENSEASG00005013145.1"/>
</dbReference>
<accession>A0A8C4M5S0</accession>
<evidence type="ECO:0000313" key="2">
    <source>
        <dbReference type="Ensembl" id="ENSEASP00005019089.1"/>
    </source>
</evidence>
<sequence>MAEAAVTGVSGEAMAAAAAEGSAGPAGLSLGRGFSSYRPFEPQALGLSPSWRLTGFSGMKG</sequence>
<name>A0A8C4M5S0_EQUAS</name>
<feature type="region of interest" description="Disordered" evidence="1">
    <location>
        <begin position="41"/>
        <end position="61"/>
    </location>
</feature>
<evidence type="ECO:0000256" key="1">
    <source>
        <dbReference type="SAM" id="MobiDB-lite"/>
    </source>
</evidence>
<protein>
    <submittedName>
        <fullName evidence="2">Uncharacterized protein</fullName>
    </submittedName>
</protein>
<dbReference type="AlphaFoldDB" id="A0A8C4M5S0"/>
<dbReference type="OMA" id="TSNWQGL"/>
<organism evidence="2">
    <name type="scientific">Equus asinus asinus</name>
    <dbReference type="NCBI Taxonomy" id="83772"/>
    <lineage>
        <taxon>Eukaryota</taxon>
        <taxon>Metazoa</taxon>
        <taxon>Chordata</taxon>
        <taxon>Craniata</taxon>
        <taxon>Vertebrata</taxon>
        <taxon>Euteleostomi</taxon>
        <taxon>Mammalia</taxon>
        <taxon>Eutheria</taxon>
        <taxon>Laurasiatheria</taxon>
        <taxon>Perissodactyla</taxon>
        <taxon>Equidae</taxon>
        <taxon>Equus</taxon>
    </lineage>
</organism>
<reference evidence="2" key="1">
    <citation type="submission" date="2023-03" db="UniProtKB">
        <authorList>
            <consortium name="Ensembl"/>
        </authorList>
    </citation>
    <scope>IDENTIFICATION</scope>
</reference>